<feature type="region of interest" description="Disordered" evidence="2">
    <location>
        <begin position="561"/>
        <end position="582"/>
    </location>
</feature>
<evidence type="ECO:0000256" key="1">
    <source>
        <dbReference type="PROSITE-ProRule" id="PRU00781"/>
    </source>
</evidence>
<keyword evidence="1" id="KW-0418">Kinase</keyword>
<organism evidence="4 5">
    <name type="scientific">Smittium simulii</name>
    <dbReference type="NCBI Taxonomy" id="133385"/>
    <lineage>
        <taxon>Eukaryota</taxon>
        <taxon>Fungi</taxon>
        <taxon>Fungi incertae sedis</taxon>
        <taxon>Zoopagomycota</taxon>
        <taxon>Kickxellomycotina</taxon>
        <taxon>Harpellomycetes</taxon>
        <taxon>Harpellales</taxon>
        <taxon>Legeriomycetaceae</taxon>
        <taxon>Smittium</taxon>
    </lineage>
</organism>
<dbReference type="PROSITE" id="PS51455">
    <property type="entry name" value="PIPK"/>
    <property type="match status" value="1"/>
</dbReference>
<dbReference type="PANTHER" id="PTHR23086">
    <property type="entry name" value="PHOSPHATIDYLINOSITOL-4-PHOSPHATE 5-KINASE"/>
    <property type="match status" value="1"/>
</dbReference>
<evidence type="ECO:0000256" key="2">
    <source>
        <dbReference type="SAM" id="MobiDB-lite"/>
    </source>
</evidence>
<keyword evidence="1" id="KW-0808">Transferase</keyword>
<name>A0A2T9YSI9_9FUNG</name>
<comment type="caution">
    <text evidence="4">The sequence shown here is derived from an EMBL/GenBank/DDBJ whole genome shotgun (WGS) entry which is preliminary data.</text>
</comment>
<keyword evidence="5" id="KW-1185">Reference proteome</keyword>
<dbReference type="Gene3D" id="3.30.810.10">
    <property type="entry name" value="2-Layer Sandwich"/>
    <property type="match status" value="1"/>
</dbReference>
<dbReference type="InterPro" id="IPR002498">
    <property type="entry name" value="PInositol-4-P-4/5-kinase_core"/>
</dbReference>
<keyword evidence="1" id="KW-0547">Nucleotide-binding</keyword>
<dbReference type="Pfam" id="PF01504">
    <property type="entry name" value="PIP5K"/>
    <property type="match status" value="1"/>
</dbReference>
<dbReference type="Gene3D" id="3.30.800.10">
    <property type="entry name" value="Phosphatidylinositol Phosphate Kinase II Beta"/>
    <property type="match status" value="1"/>
</dbReference>
<dbReference type="STRING" id="133385.A0A2T9YSI9"/>
<feature type="region of interest" description="Disordered" evidence="2">
    <location>
        <begin position="394"/>
        <end position="536"/>
    </location>
</feature>
<evidence type="ECO:0000259" key="3">
    <source>
        <dbReference type="PROSITE" id="PS51455"/>
    </source>
</evidence>
<dbReference type="InterPro" id="IPR027484">
    <property type="entry name" value="PInositol-4-P-5-kinase_N"/>
</dbReference>
<dbReference type="Proteomes" id="UP000245383">
    <property type="component" value="Unassembled WGS sequence"/>
</dbReference>
<dbReference type="EMBL" id="MBFR01000060">
    <property type="protein sequence ID" value="PVU95276.1"/>
    <property type="molecule type" value="Genomic_DNA"/>
</dbReference>
<dbReference type="GO" id="GO:0005886">
    <property type="term" value="C:plasma membrane"/>
    <property type="evidence" value="ECO:0007669"/>
    <property type="project" value="TreeGrafter"/>
</dbReference>
<accession>A0A2T9YSI9</accession>
<feature type="region of interest" description="Disordered" evidence="2">
    <location>
        <begin position="1006"/>
        <end position="1028"/>
    </location>
</feature>
<proteinExistence type="predicted"/>
<dbReference type="GO" id="GO:0016308">
    <property type="term" value="F:1-phosphatidylinositol-4-phosphate 5-kinase activity"/>
    <property type="evidence" value="ECO:0007669"/>
    <property type="project" value="TreeGrafter"/>
</dbReference>
<feature type="compositionally biased region" description="Low complexity" evidence="2">
    <location>
        <begin position="401"/>
        <end position="535"/>
    </location>
</feature>
<dbReference type="SMART" id="SM00330">
    <property type="entry name" value="PIPKc"/>
    <property type="match status" value="1"/>
</dbReference>
<dbReference type="PANTHER" id="PTHR23086:SF8">
    <property type="entry name" value="PHOSPHATIDYLINOSITOL 5-PHOSPHATE 4-KINASE, ISOFORM A"/>
    <property type="match status" value="1"/>
</dbReference>
<feature type="domain" description="PIPK" evidence="3">
    <location>
        <begin position="686"/>
        <end position="1165"/>
    </location>
</feature>
<evidence type="ECO:0000313" key="5">
    <source>
        <dbReference type="Proteomes" id="UP000245383"/>
    </source>
</evidence>
<dbReference type="SUPFAM" id="SSF56104">
    <property type="entry name" value="SAICAR synthase-like"/>
    <property type="match status" value="1"/>
</dbReference>
<dbReference type="OrthoDB" id="20783at2759"/>
<feature type="compositionally biased region" description="Polar residues" evidence="2">
    <location>
        <begin position="1007"/>
        <end position="1022"/>
    </location>
</feature>
<gene>
    <name evidence="4" type="ORF">BB561_001912</name>
</gene>
<keyword evidence="1" id="KW-0067">ATP-binding</keyword>
<dbReference type="InterPro" id="IPR027483">
    <property type="entry name" value="PInositol-4-P-4/5-kinase_C_sf"/>
</dbReference>
<dbReference type="GO" id="GO:0005524">
    <property type="term" value="F:ATP binding"/>
    <property type="evidence" value="ECO:0007669"/>
    <property type="project" value="UniProtKB-UniRule"/>
</dbReference>
<evidence type="ECO:0000313" key="4">
    <source>
        <dbReference type="EMBL" id="PVU95276.1"/>
    </source>
</evidence>
<dbReference type="AlphaFoldDB" id="A0A2T9YSI9"/>
<dbReference type="GO" id="GO:0046854">
    <property type="term" value="P:phosphatidylinositol phosphate biosynthetic process"/>
    <property type="evidence" value="ECO:0007669"/>
    <property type="project" value="TreeGrafter"/>
</dbReference>
<protein>
    <recommendedName>
        <fullName evidence="3">PIPK domain-containing protein</fullName>
    </recommendedName>
</protein>
<sequence length="1218" mass="136914">MEIGFSASGLKTFRAWKSRVAPELFIRIMESLLNPEISMNTKAKPITPSNSSNSDSSFEHISNKTNPYSTFTKSHNLIGSEGWERDTIVEKLSSEALQATSAEYLSEQSVIYSKKNKTSSWLLSRKFSRSVDISTSIPREIEPPLYQIQSSDDLKNIDLSKSIDILSTDLSHSKTISRKSKAIHLSKNKVKIKHSTFYRPISLANNSTILVSKPINSPVTQKNIIDNRNLSPLLPNNNSLSFKQFPLAKPSKKSRKSTKPKVFVKSSITTNKVKQSSLAYLIPPNPLIDINNTSSKKSPGNTILLKKKGLTRMKSDFVTIKDSPRVLNKPRYSSSSTLNQKLLHDSNNHFVDLDQFIDLSKASNSAQLAEINPLPPFNRVSPLIDFLPSNRPSISHNRPLSSSDRPSISHNSSSPPSNRPSISHNSSSPPSNRSSISHKSSSPPSNHPSISDNRPLSSSDRPSISHNSSSPPSNRPSISHNSSSPPSNRSSISHKSSSPPSNHPSISDNRPLSSSDRSSISHKSSSPPSNRPSISFKKTSQTINSNTMPDALVSFQPSLETSKDEYRISSRTHSSYNRSSKNFNKETSFDNLELNQDISPATLDTSNFNEQEEHINFKDAKEIENLLSSNLEKKLSIQIDSEIHSHVSLSPKNLEPSEKKLDSQLLKRTTITQPSNNSDIYGVTIDKNHINYVLMYNMLTGIRVSVSRCIAKSKRNIEPRDYKAAHKYSFDVVGDEQVPKRGCYDFKFKDYAPVAFHHIRCTFNLSATEYLVALTDRYILSEVGSSGKSGSFFYYSQDLRFIIKTISKTEHKFMRVFLKDYCEHIRNNPGTLLSRIYGLHRIKQPNGKKIHFIVMNNLFPPSRIIHEQYDLKGSFQGRRANKPKTDKNSLVCLKDLDWLDMQKKLNLGPDTFHQFALQLASDVGLLMQVNIMDYSLLVGVHDVGRGNSFDKTDIGILKRQTLSLFDPTNTQLPQQKTPMSKVNTIRSKVVRTDPVAIAIPQIPLKRTGTNKNKHTSNLNPRNSLLDPDVHSKEKKNLTILNKESKITISENILKTKANIAIKLENTSIDLNEDMSCNEDEDFDFTNRSISDISTEEDGLTAADESDNPMGYVYYMGIIDILTPYNKRKRAEHLLKAVWYKNTESMSVVNPKKYADRFLKFIYSQIEISEGKTALDDATINDILDNFRSNNSEVKPQIKKKKEILLIPQIQKKIKGGVL</sequence>
<feature type="compositionally biased region" description="Low complexity" evidence="2">
    <location>
        <begin position="569"/>
        <end position="580"/>
    </location>
</feature>
<dbReference type="InterPro" id="IPR023610">
    <property type="entry name" value="PInositol-4/5-P-5/4-kinase"/>
</dbReference>
<reference evidence="4 5" key="1">
    <citation type="journal article" date="2018" name="MBio">
        <title>Comparative Genomics Reveals the Core Gene Toolbox for the Fungus-Insect Symbiosis.</title>
        <authorList>
            <person name="Wang Y."/>
            <person name="Stata M."/>
            <person name="Wang W."/>
            <person name="Stajich J.E."/>
            <person name="White M.M."/>
            <person name="Moncalvo J.M."/>
        </authorList>
    </citation>
    <scope>NUCLEOTIDE SEQUENCE [LARGE SCALE GENOMIC DNA]</scope>
    <source>
        <strain evidence="4 5">SWE-8-4</strain>
    </source>
</reference>